<dbReference type="Proteomes" id="UP000252884">
    <property type="component" value="Unassembled WGS sequence"/>
</dbReference>
<sequence>MQHTPLRHLALSVDEPEPGLYHWMIIESEDAMKTWFVVEASDDAYDTYSEAWEDGASTLRAMGDGQYGPRAEAAEDESADPVLETGPGVDD</sequence>
<evidence type="ECO:0000256" key="1">
    <source>
        <dbReference type="SAM" id="MobiDB-lite"/>
    </source>
</evidence>
<gene>
    <name evidence="2" type="ORF">DES41_102480</name>
</gene>
<protein>
    <submittedName>
        <fullName evidence="2">Uncharacterized protein</fullName>
    </submittedName>
</protein>
<evidence type="ECO:0000313" key="3">
    <source>
        <dbReference type="Proteomes" id="UP000252884"/>
    </source>
</evidence>
<comment type="caution">
    <text evidence="2">The sequence shown here is derived from an EMBL/GenBank/DDBJ whole genome shotgun (WGS) entry which is preliminary data.</text>
</comment>
<keyword evidence="3" id="KW-1185">Reference proteome</keyword>
<proteinExistence type="predicted"/>
<feature type="region of interest" description="Disordered" evidence="1">
    <location>
        <begin position="59"/>
        <end position="91"/>
    </location>
</feature>
<organism evidence="2 3">
    <name type="scientific">Pseudorhodoferax soli</name>
    <dbReference type="NCBI Taxonomy" id="545864"/>
    <lineage>
        <taxon>Bacteria</taxon>
        <taxon>Pseudomonadati</taxon>
        <taxon>Pseudomonadota</taxon>
        <taxon>Betaproteobacteria</taxon>
        <taxon>Burkholderiales</taxon>
        <taxon>Comamonadaceae</taxon>
    </lineage>
</organism>
<dbReference type="RefSeq" id="WP_114467292.1">
    <property type="nucleotide sequence ID" value="NZ_QPJK01000002.1"/>
</dbReference>
<dbReference type="AlphaFoldDB" id="A0A368Y345"/>
<evidence type="ECO:0000313" key="2">
    <source>
        <dbReference type="EMBL" id="RCW74159.1"/>
    </source>
</evidence>
<dbReference type="EMBL" id="QPJK01000002">
    <property type="protein sequence ID" value="RCW74159.1"/>
    <property type="molecule type" value="Genomic_DNA"/>
</dbReference>
<dbReference type="OrthoDB" id="8854361at2"/>
<accession>A0A368Y345</accession>
<reference evidence="2 3" key="1">
    <citation type="submission" date="2018-07" db="EMBL/GenBank/DDBJ databases">
        <title>Genomic Encyclopedia of Type Strains, Phase IV (KMG-IV): sequencing the most valuable type-strain genomes for metagenomic binning, comparative biology and taxonomic classification.</title>
        <authorList>
            <person name="Goeker M."/>
        </authorList>
    </citation>
    <scope>NUCLEOTIDE SEQUENCE [LARGE SCALE GENOMIC DNA]</scope>
    <source>
        <strain evidence="2 3">DSM 21634</strain>
    </source>
</reference>
<name>A0A368Y345_9BURK</name>